<dbReference type="Gene3D" id="3.40.50.620">
    <property type="entry name" value="HUPs"/>
    <property type="match status" value="1"/>
</dbReference>
<dbReference type="GO" id="GO:0000270">
    <property type="term" value="P:peptidoglycan metabolic process"/>
    <property type="evidence" value="ECO:0007669"/>
    <property type="project" value="TreeGrafter"/>
</dbReference>
<dbReference type="AlphaFoldDB" id="A0A1I5ST66"/>
<protein>
    <submittedName>
        <fullName evidence="2">Uncharacterized SAM-binding protein YcdF, DUF218 family</fullName>
    </submittedName>
</protein>
<dbReference type="PANTHER" id="PTHR30336:SF4">
    <property type="entry name" value="ENVELOPE BIOGENESIS FACTOR ELYC"/>
    <property type="match status" value="1"/>
</dbReference>
<gene>
    <name evidence="2" type="ORF">SAMN04515674_105198</name>
</gene>
<dbReference type="EMBL" id="FOXH01000005">
    <property type="protein sequence ID" value="SFP73960.1"/>
    <property type="molecule type" value="Genomic_DNA"/>
</dbReference>
<evidence type="ECO:0000313" key="3">
    <source>
        <dbReference type="Proteomes" id="UP000199306"/>
    </source>
</evidence>
<dbReference type="InterPro" id="IPR003848">
    <property type="entry name" value="DUF218"/>
</dbReference>
<evidence type="ECO:0000313" key="2">
    <source>
        <dbReference type="EMBL" id="SFP73960.1"/>
    </source>
</evidence>
<reference evidence="2 3" key="1">
    <citation type="submission" date="2016-10" db="EMBL/GenBank/DDBJ databases">
        <authorList>
            <person name="de Groot N.N."/>
        </authorList>
    </citation>
    <scope>NUCLEOTIDE SEQUENCE [LARGE SCALE GENOMIC DNA]</scope>
    <source>
        <strain evidence="3">E92,LMG 26720,CCM 7988</strain>
    </source>
</reference>
<accession>A0A1I5ST66</accession>
<dbReference type="CDD" id="cd06259">
    <property type="entry name" value="YdcF-like"/>
    <property type="match status" value="1"/>
</dbReference>
<name>A0A1I5ST66_9BACT</name>
<dbReference type="InterPro" id="IPR014729">
    <property type="entry name" value="Rossmann-like_a/b/a_fold"/>
</dbReference>
<dbReference type="InterPro" id="IPR051599">
    <property type="entry name" value="Cell_Envelope_Assoc"/>
</dbReference>
<organism evidence="2 3">
    <name type="scientific">Pseudarcicella hirudinis</name>
    <dbReference type="NCBI Taxonomy" id="1079859"/>
    <lineage>
        <taxon>Bacteria</taxon>
        <taxon>Pseudomonadati</taxon>
        <taxon>Bacteroidota</taxon>
        <taxon>Cytophagia</taxon>
        <taxon>Cytophagales</taxon>
        <taxon>Flectobacillaceae</taxon>
        <taxon>Pseudarcicella</taxon>
    </lineage>
</organism>
<feature type="domain" description="DUF218" evidence="1">
    <location>
        <begin position="80"/>
        <end position="249"/>
    </location>
</feature>
<sequence>MFFIFSKILFLFLMPLSLIFCCFAYGLWTKNARHKARSLKSGIFLILLFSNGSLVNEALLAWEIPPVAPHEITGTFEFGVILGGGLIQNKTADADQIFASETSDRFIQPLRLYKQGKIRKLLISGGSVSINGYSTDVSDESRKVAQLLIELGVRKEDIVLELHSRNTRENALNSQKILKTYQNSGKILLFTSAFHMRRAVGCFQKAGIEVQPFSTDFRSEIRNFNPGTLLIPHEKSLFLSYFLIRELIGYTVYKIIGYI</sequence>
<dbReference type="GO" id="GO:0005886">
    <property type="term" value="C:plasma membrane"/>
    <property type="evidence" value="ECO:0007669"/>
    <property type="project" value="TreeGrafter"/>
</dbReference>
<dbReference type="PANTHER" id="PTHR30336">
    <property type="entry name" value="INNER MEMBRANE PROTEIN, PROBABLE PERMEASE"/>
    <property type="match status" value="1"/>
</dbReference>
<dbReference type="Proteomes" id="UP000199306">
    <property type="component" value="Unassembled WGS sequence"/>
</dbReference>
<dbReference type="OrthoDB" id="9782395at2"/>
<proteinExistence type="predicted"/>
<dbReference type="GO" id="GO:0043164">
    <property type="term" value="P:Gram-negative-bacterium-type cell wall biogenesis"/>
    <property type="evidence" value="ECO:0007669"/>
    <property type="project" value="TreeGrafter"/>
</dbReference>
<evidence type="ECO:0000259" key="1">
    <source>
        <dbReference type="Pfam" id="PF02698"/>
    </source>
</evidence>
<dbReference type="Pfam" id="PF02698">
    <property type="entry name" value="DUF218"/>
    <property type="match status" value="1"/>
</dbReference>
<keyword evidence="3" id="KW-1185">Reference proteome</keyword>